<dbReference type="InterPro" id="IPR049560">
    <property type="entry name" value="MeTrfase_RsmB-F_NOP2_cat"/>
</dbReference>
<dbReference type="RefSeq" id="WP_069307122.1">
    <property type="nucleotide sequence ID" value="NZ_MCRJ01000060.1"/>
</dbReference>
<dbReference type="PATRIC" id="fig|1439726.3.peg.2660"/>
<dbReference type="PANTHER" id="PTHR22807:SF53">
    <property type="entry name" value="RIBOSOMAL RNA SMALL SUBUNIT METHYLTRANSFERASE B-RELATED"/>
    <property type="match status" value="1"/>
</dbReference>
<evidence type="ECO:0000256" key="2">
    <source>
        <dbReference type="ARBA" id="ARBA00022679"/>
    </source>
</evidence>
<feature type="active site" description="Nucleophile" evidence="5">
    <location>
        <position position="363"/>
    </location>
</feature>
<comment type="caution">
    <text evidence="7">The sequence shown here is derived from an EMBL/GenBank/DDBJ whole genome shotgun (WGS) entry which is preliminary data.</text>
</comment>
<name>A0A1E3H1F6_9HYPH</name>
<feature type="binding site" evidence="5">
    <location>
        <position position="310"/>
    </location>
    <ligand>
        <name>S-adenosyl-L-methionine</name>
        <dbReference type="ChEBI" id="CHEBI:59789"/>
    </ligand>
</feature>
<dbReference type="GO" id="GO:0001510">
    <property type="term" value="P:RNA methylation"/>
    <property type="evidence" value="ECO:0007669"/>
    <property type="project" value="InterPro"/>
</dbReference>
<keyword evidence="8" id="KW-1185">Reference proteome</keyword>
<keyword evidence="4 5" id="KW-0694">RNA-binding</keyword>
<reference evidence="7 8" key="1">
    <citation type="submission" date="2016-07" db="EMBL/GenBank/DDBJ databases">
        <title>Draft Genome Sequence of Methylobrevis pamukkalensis PK2.</title>
        <authorList>
            <person name="Vasilenko O.V."/>
            <person name="Doronina N.V."/>
            <person name="Shmareva M.N."/>
            <person name="Tarlachkov S.V."/>
            <person name="Mustakhimov I."/>
            <person name="Trotsenko Y.A."/>
        </authorList>
    </citation>
    <scope>NUCLEOTIDE SEQUENCE [LARGE SCALE GENOMIC DNA]</scope>
    <source>
        <strain evidence="7 8">PK2</strain>
    </source>
</reference>
<evidence type="ECO:0000256" key="4">
    <source>
        <dbReference type="ARBA" id="ARBA00022884"/>
    </source>
</evidence>
<sequence>MRDGGRISAAIEILGDLEVRRRPVQDALKDWGLTHRFAGSKDRNAIGGLVYDVLRRRASLAAIMGAETPRALVFAAYALMWRRGLEGLVAACDPEDRHAPKAPDADEAQRLSAGMIPEEAPDHVRADLPEWLMPSFRRVFGEGVVGEGQALASRAGVDLRVNTLKATREEVLGLLEGLGAAATPWSPIGLRIAAGEGDEKAPHVVSELAYKRGLYEIQDEGSQIASLIAAAGGAKTVVDLCAGGGGKSLALAAALGPAARIHAYDNDKRRFGDILDRVARAGADSIAIVEPGAGDPLARLDGTADLVIVDAPCTGTGTWRRRPDAKWRLAPGALDMRVRQQAEVLDRAARLVRPGGRICYVTCSLLPEENEDRIAAFVGGRQDFSVADASGIWKEATGTELPDGIAVKVGGGRALRLTPRRTDTDGFFIAVLHRRG</sequence>
<dbReference type="GO" id="GO:0003723">
    <property type="term" value="F:RNA binding"/>
    <property type="evidence" value="ECO:0007669"/>
    <property type="project" value="UniProtKB-UniRule"/>
</dbReference>
<dbReference type="AlphaFoldDB" id="A0A1E3H1F6"/>
<dbReference type="Pfam" id="PF22458">
    <property type="entry name" value="RsmF-B_ferredox"/>
    <property type="match status" value="1"/>
</dbReference>
<accession>A0A1E3H1F6</accession>
<evidence type="ECO:0000259" key="6">
    <source>
        <dbReference type="PROSITE" id="PS51686"/>
    </source>
</evidence>
<organism evidence="7 8">
    <name type="scientific">Methylobrevis pamukkalensis</name>
    <dbReference type="NCBI Taxonomy" id="1439726"/>
    <lineage>
        <taxon>Bacteria</taxon>
        <taxon>Pseudomonadati</taxon>
        <taxon>Pseudomonadota</taxon>
        <taxon>Alphaproteobacteria</taxon>
        <taxon>Hyphomicrobiales</taxon>
        <taxon>Pleomorphomonadaceae</taxon>
        <taxon>Methylobrevis</taxon>
    </lineage>
</organism>
<dbReference type="InterPro" id="IPR054728">
    <property type="entry name" value="RsmB-like_ferredoxin"/>
</dbReference>
<dbReference type="Proteomes" id="UP000094622">
    <property type="component" value="Unassembled WGS sequence"/>
</dbReference>
<dbReference type="Pfam" id="PF01189">
    <property type="entry name" value="Methyltr_RsmB-F"/>
    <property type="match status" value="1"/>
</dbReference>
<dbReference type="OrthoDB" id="9810297at2"/>
<dbReference type="InterPro" id="IPR001678">
    <property type="entry name" value="MeTrfase_RsmB-F_NOP2_dom"/>
</dbReference>
<dbReference type="EC" id="2.1.1.176" evidence="7"/>
<dbReference type="PANTHER" id="PTHR22807">
    <property type="entry name" value="NOP2 YEAST -RELATED NOL1/NOP2/FMU SUN DOMAIN-CONTAINING"/>
    <property type="match status" value="1"/>
</dbReference>
<evidence type="ECO:0000313" key="7">
    <source>
        <dbReference type="EMBL" id="ODN70150.1"/>
    </source>
</evidence>
<comment type="similarity">
    <text evidence="5">Belongs to the class I-like SAM-binding methyltransferase superfamily. RsmB/NOP family.</text>
</comment>
<evidence type="ECO:0000256" key="1">
    <source>
        <dbReference type="ARBA" id="ARBA00022603"/>
    </source>
</evidence>
<feature type="binding site" evidence="5">
    <location>
        <position position="265"/>
    </location>
    <ligand>
        <name>S-adenosyl-L-methionine</name>
        <dbReference type="ChEBI" id="CHEBI:59789"/>
    </ligand>
</feature>
<dbReference type="EMBL" id="MCRJ01000060">
    <property type="protein sequence ID" value="ODN70150.1"/>
    <property type="molecule type" value="Genomic_DNA"/>
</dbReference>
<evidence type="ECO:0000256" key="5">
    <source>
        <dbReference type="PROSITE-ProRule" id="PRU01023"/>
    </source>
</evidence>
<comment type="caution">
    <text evidence="5">Lacks conserved residue(s) required for the propagation of feature annotation.</text>
</comment>
<keyword evidence="3 5" id="KW-0949">S-adenosyl-L-methionine</keyword>
<evidence type="ECO:0000313" key="8">
    <source>
        <dbReference type="Proteomes" id="UP000094622"/>
    </source>
</evidence>
<dbReference type="CDD" id="cd02440">
    <property type="entry name" value="AdoMet_MTases"/>
    <property type="match status" value="1"/>
</dbReference>
<dbReference type="Gene3D" id="3.40.50.150">
    <property type="entry name" value="Vaccinia Virus protein VP39"/>
    <property type="match status" value="1"/>
</dbReference>
<protein>
    <submittedName>
        <fullName evidence="7">Ribosomal RNA small subunit methyltransferase B</fullName>
        <ecNumber evidence="7">2.1.1.176</ecNumber>
    </submittedName>
</protein>
<evidence type="ECO:0000256" key="3">
    <source>
        <dbReference type="ARBA" id="ARBA00022691"/>
    </source>
</evidence>
<dbReference type="InterPro" id="IPR029063">
    <property type="entry name" value="SAM-dependent_MTases_sf"/>
</dbReference>
<dbReference type="PROSITE" id="PS51686">
    <property type="entry name" value="SAM_MT_RSMB_NOP"/>
    <property type="match status" value="1"/>
</dbReference>
<keyword evidence="1 5" id="KW-0489">Methyltransferase</keyword>
<feature type="domain" description="SAM-dependent MTase RsmB/NOP-type" evidence="6">
    <location>
        <begin position="147"/>
        <end position="435"/>
    </location>
</feature>
<keyword evidence="2 5" id="KW-0808">Transferase</keyword>
<dbReference type="GO" id="GO:0008173">
    <property type="term" value="F:RNA methyltransferase activity"/>
    <property type="evidence" value="ECO:0007669"/>
    <property type="project" value="InterPro"/>
</dbReference>
<gene>
    <name evidence="7" type="primary">rsmB_3</name>
    <name evidence="7" type="ORF">A6302_02530</name>
</gene>
<dbReference type="PRINTS" id="PR02008">
    <property type="entry name" value="RCMTFAMILY"/>
</dbReference>
<dbReference type="InterPro" id="IPR023267">
    <property type="entry name" value="RCMT"/>
</dbReference>
<dbReference type="SUPFAM" id="SSF53335">
    <property type="entry name" value="S-adenosyl-L-methionine-dependent methyltransferases"/>
    <property type="match status" value="1"/>
</dbReference>
<proteinExistence type="inferred from homology"/>